<dbReference type="RefSeq" id="WP_166915269.1">
    <property type="nucleotide sequence ID" value="NZ_CP050253.1"/>
</dbReference>
<reference evidence="1 2" key="1">
    <citation type="submission" date="2020-03" db="EMBL/GenBank/DDBJ databases">
        <title>Complete genome sequence of Orbus sp. IPMB12 (BCRC 80908).</title>
        <authorList>
            <person name="Lo W.-S."/>
            <person name="Chang T.-H."/>
            <person name="Kuo C.-H."/>
        </authorList>
    </citation>
    <scope>NUCLEOTIDE SEQUENCE [LARGE SCALE GENOMIC DNA]</scope>
    <source>
        <strain evidence="1 2">IPMB12</strain>
    </source>
</reference>
<dbReference type="AlphaFoldDB" id="A0A6G9IAV3"/>
<dbReference type="InterPro" id="IPR013078">
    <property type="entry name" value="His_Pase_superF_clade-1"/>
</dbReference>
<dbReference type="KEGG" id="orb:IPMB12_04270"/>
<dbReference type="Gene3D" id="3.40.50.1240">
    <property type="entry name" value="Phosphoglycerate mutase-like"/>
    <property type="match status" value="1"/>
</dbReference>
<dbReference type="EMBL" id="CP050253">
    <property type="protein sequence ID" value="QIQ20962.1"/>
    <property type="molecule type" value="Genomic_DNA"/>
</dbReference>
<dbReference type="FunCoup" id="A0A6G9IAV3">
    <property type="interactions" value="119"/>
</dbReference>
<dbReference type="Proteomes" id="UP000501168">
    <property type="component" value="Chromosome"/>
</dbReference>
<dbReference type="InParanoid" id="A0A6G9IAV3"/>
<protein>
    <submittedName>
        <fullName evidence="1">Phosphohistidine phosphatase SixA</fullName>
    </submittedName>
</protein>
<dbReference type="InterPro" id="IPR004449">
    <property type="entry name" value="SixA"/>
</dbReference>
<organism evidence="1 2">
    <name type="scientific">Zophobihabitans entericus</name>
    <dbReference type="NCBI Taxonomy" id="1635327"/>
    <lineage>
        <taxon>Bacteria</taxon>
        <taxon>Pseudomonadati</taxon>
        <taxon>Pseudomonadota</taxon>
        <taxon>Gammaproteobacteria</taxon>
        <taxon>Orbales</taxon>
        <taxon>Orbaceae</taxon>
        <taxon>Zophobihabitans</taxon>
    </lineage>
</organism>
<dbReference type="CDD" id="cd07067">
    <property type="entry name" value="HP_PGM_like"/>
    <property type="match status" value="1"/>
</dbReference>
<dbReference type="NCBIfam" id="TIGR00249">
    <property type="entry name" value="sixA"/>
    <property type="match status" value="1"/>
</dbReference>
<proteinExistence type="predicted"/>
<keyword evidence="2" id="KW-1185">Reference proteome</keyword>
<name>A0A6G9IAV3_9GAMM</name>
<dbReference type="Pfam" id="PF00300">
    <property type="entry name" value="His_Phos_1"/>
    <property type="match status" value="1"/>
</dbReference>
<dbReference type="InterPro" id="IPR029033">
    <property type="entry name" value="His_PPase_superfam"/>
</dbReference>
<sequence>MYVYIMRHGEAGYSASSDSARTLTLFGKQQSQQMGLWLKDKLVHFDYALVSPYIRAQQTLAEVCTVLPVPKTETSASLTPGGSSYHVMERLQELAKKGYKSVFIVSHLPLVGYLVSDLCPSVYPPMFSTAAIACVSLSSDGVGKLEWMHAEQ</sequence>
<dbReference type="SUPFAM" id="SSF53254">
    <property type="entry name" value="Phosphoglycerate mutase-like"/>
    <property type="match status" value="1"/>
</dbReference>
<accession>A0A6G9IAV3</accession>
<dbReference type="GO" id="GO:0101006">
    <property type="term" value="F:protein histidine phosphatase activity"/>
    <property type="evidence" value="ECO:0007669"/>
    <property type="project" value="InterPro"/>
</dbReference>
<dbReference type="SMART" id="SM00855">
    <property type="entry name" value="PGAM"/>
    <property type="match status" value="1"/>
</dbReference>
<evidence type="ECO:0000313" key="2">
    <source>
        <dbReference type="Proteomes" id="UP000501168"/>
    </source>
</evidence>
<evidence type="ECO:0000313" key="1">
    <source>
        <dbReference type="EMBL" id="QIQ20962.1"/>
    </source>
</evidence>
<gene>
    <name evidence="1" type="primary">sixA</name>
    <name evidence="1" type="ORF">IPMB12_04270</name>
</gene>
<dbReference type="GO" id="GO:0005737">
    <property type="term" value="C:cytoplasm"/>
    <property type="evidence" value="ECO:0007669"/>
    <property type="project" value="InterPro"/>
</dbReference>